<evidence type="ECO:0000256" key="1">
    <source>
        <dbReference type="SAM" id="MobiDB-lite"/>
    </source>
</evidence>
<dbReference type="Proteomes" id="UP000507470">
    <property type="component" value="Unassembled WGS sequence"/>
</dbReference>
<dbReference type="OrthoDB" id="6158950at2759"/>
<proteinExistence type="predicted"/>
<feature type="compositionally biased region" description="Acidic residues" evidence="1">
    <location>
        <begin position="137"/>
        <end position="147"/>
    </location>
</feature>
<reference evidence="2 3" key="1">
    <citation type="submission" date="2020-06" db="EMBL/GenBank/DDBJ databases">
        <authorList>
            <person name="Li R."/>
            <person name="Bekaert M."/>
        </authorList>
    </citation>
    <scope>NUCLEOTIDE SEQUENCE [LARGE SCALE GENOMIC DNA]</scope>
    <source>
        <strain evidence="3">wild</strain>
    </source>
</reference>
<feature type="region of interest" description="Disordered" evidence="1">
    <location>
        <begin position="130"/>
        <end position="180"/>
    </location>
</feature>
<dbReference type="AlphaFoldDB" id="A0A6J8A9Y4"/>
<keyword evidence="3" id="KW-1185">Reference proteome</keyword>
<dbReference type="EMBL" id="CACVKT020000900">
    <property type="protein sequence ID" value="CAC5363583.1"/>
    <property type="molecule type" value="Genomic_DNA"/>
</dbReference>
<sequence length="213" mass="23055">MPLLANVLESSARPTILPNQILRPVTTPLLSNKVTTVGPAGQTILYPFGRSTVPNSGQPFPTYIITNTSQATKGQTPVVTSVLKDARSSISTSSGITIKTEPASTVSKPAISAIKNEPNNIKDYEKAASSFKGVPDDGSETESDDETQSAQSKRQSSKTKVLVPEVGVHVPASESETSERIRKLKEKLREQQVQVENMRKNMPSRNEINDHNS</sequence>
<accession>A0A6J8A9Y4</accession>
<evidence type="ECO:0000313" key="3">
    <source>
        <dbReference type="Proteomes" id="UP000507470"/>
    </source>
</evidence>
<feature type="region of interest" description="Disordered" evidence="1">
    <location>
        <begin position="193"/>
        <end position="213"/>
    </location>
</feature>
<evidence type="ECO:0000313" key="2">
    <source>
        <dbReference type="EMBL" id="CAC5363583.1"/>
    </source>
</evidence>
<gene>
    <name evidence="2" type="ORF">MCOR_4949</name>
</gene>
<organism evidence="2 3">
    <name type="scientific">Mytilus coruscus</name>
    <name type="common">Sea mussel</name>
    <dbReference type="NCBI Taxonomy" id="42192"/>
    <lineage>
        <taxon>Eukaryota</taxon>
        <taxon>Metazoa</taxon>
        <taxon>Spiralia</taxon>
        <taxon>Lophotrochozoa</taxon>
        <taxon>Mollusca</taxon>
        <taxon>Bivalvia</taxon>
        <taxon>Autobranchia</taxon>
        <taxon>Pteriomorphia</taxon>
        <taxon>Mytilida</taxon>
        <taxon>Mytiloidea</taxon>
        <taxon>Mytilidae</taxon>
        <taxon>Mytilinae</taxon>
        <taxon>Mytilus</taxon>
    </lineage>
</organism>
<protein>
    <submittedName>
        <fullName evidence="2">Uncharacterized protein</fullName>
    </submittedName>
</protein>
<name>A0A6J8A9Y4_MYTCO</name>